<keyword evidence="1" id="KW-1133">Transmembrane helix</keyword>
<reference evidence="2 3" key="1">
    <citation type="journal article" date="2012" name="J. Bacteriol.">
        <title>Genome sequence of the pathogenic Herbaspirillum seropedicae strain Os34, isolated from rice roots.</title>
        <authorList>
            <person name="Ye W."/>
            <person name="Ye S."/>
            <person name="Liu J."/>
            <person name="Chang S."/>
            <person name="Chen M."/>
            <person name="Zhu B."/>
            <person name="Guo L."/>
            <person name="An Q."/>
        </authorList>
    </citation>
    <scope>NUCLEOTIDE SEQUENCE [LARGE SCALE GENOMIC DNA]</scope>
    <source>
        <strain evidence="2 3">Os34</strain>
    </source>
</reference>
<feature type="transmembrane region" description="Helical" evidence="1">
    <location>
        <begin position="132"/>
        <end position="149"/>
    </location>
</feature>
<gene>
    <name evidence="2" type="ORF">C798_24100</name>
</gene>
<sequence>MDKALWTFLLPHWDGSAYGGLQCLLALLALAPVIALPLLLARTAQPAQWQARLIRIAGQPASLPLTTTPAQLSQAVATAAERWAVVLPGLMLMLGLLGTFIGLGLALSAVGVPDAQAALGPVIDALGSQFKSAVWGLLAFLILKSWNTVRPHEQARLAWSLATLQALVDAAVQRQSQQQAQQQQRLVEAITQSGNALLVAQQAEAQRAHLRHGELLDALQQTAARAS</sequence>
<dbReference type="AlphaFoldDB" id="A0A6M3ZXX5"/>
<proteinExistence type="predicted"/>
<name>A0A6M3ZXX5_9BURK</name>
<dbReference type="Proteomes" id="UP000501648">
    <property type="component" value="Chromosome"/>
</dbReference>
<accession>A0A6M3ZXX5</accession>
<feature type="transmembrane region" description="Helical" evidence="1">
    <location>
        <begin position="17"/>
        <end position="40"/>
    </location>
</feature>
<keyword evidence="1" id="KW-0472">Membrane</keyword>
<evidence type="ECO:0000313" key="3">
    <source>
        <dbReference type="Proteomes" id="UP000501648"/>
    </source>
</evidence>
<dbReference type="EMBL" id="CP008956">
    <property type="protein sequence ID" value="QJQ03201.1"/>
    <property type="molecule type" value="Genomic_DNA"/>
</dbReference>
<dbReference type="RefSeq" id="WP_017449659.1">
    <property type="nucleotide sequence ID" value="NZ_CP008956.1"/>
</dbReference>
<organism evidence="2 3">
    <name type="scientific">Herbaspirillum rubrisubalbicans Os34</name>
    <dbReference type="NCBI Taxonomy" id="1235827"/>
    <lineage>
        <taxon>Bacteria</taxon>
        <taxon>Pseudomonadati</taxon>
        <taxon>Pseudomonadota</taxon>
        <taxon>Betaproteobacteria</taxon>
        <taxon>Burkholderiales</taxon>
        <taxon>Oxalobacteraceae</taxon>
        <taxon>Herbaspirillum</taxon>
    </lineage>
</organism>
<evidence type="ECO:0000256" key="1">
    <source>
        <dbReference type="SAM" id="Phobius"/>
    </source>
</evidence>
<keyword evidence="1" id="KW-0812">Transmembrane</keyword>
<feature type="transmembrane region" description="Helical" evidence="1">
    <location>
        <begin position="90"/>
        <end position="112"/>
    </location>
</feature>
<evidence type="ECO:0000313" key="2">
    <source>
        <dbReference type="EMBL" id="QJQ03201.1"/>
    </source>
</evidence>
<protein>
    <recommendedName>
        <fullName evidence="4">MotA/TolQ/ExbB proton channel domain-containing protein</fullName>
    </recommendedName>
</protein>
<evidence type="ECO:0008006" key="4">
    <source>
        <dbReference type="Google" id="ProtNLM"/>
    </source>
</evidence>